<dbReference type="SMART" id="SM00184">
    <property type="entry name" value="RING"/>
    <property type="match status" value="1"/>
</dbReference>
<feature type="domain" description="RING-type" evidence="8">
    <location>
        <begin position="46"/>
        <end position="89"/>
    </location>
</feature>
<comment type="caution">
    <text evidence="10">The sequence shown here is derived from an EMBL/GenBank/DDBJ whole genome shotgun (WGS) entry which is preliminary data.</text>
</comment>
<dbReference type="Gene3D" id="2.120.10.30">
    <property type="entry name" value="TolB, C-terminal domain"/>
    <property type="match status" value="1"/>
</dbReference>
<gene>
    <name evidence="10" type="ORF">GSLYS_00012517001</name>
</gene>
<feature type="domain" description="B box-type" evidence="9">
    <location>
        <begin position="194"/>
        <end position="231"/>
    </location>
</feature>
<name>A0AAV2HY43_LYMST</name>
<evidence type="ECO:0000313" key="10">
    <source>
        <dbReference type="EMBL" id="CAL1538696.1"/>
    </source>
</evidence>
<dbReference type="AlphaFoldDB" id="A0AAV2HY43"/>
<evidence type="ECO:0000256" key="7">
    <source>
        <dbReference type="SAM" id="MobiDB-lite"/>
    </source>
</evidence>
<dbReference type="SUPFAM" id="SSF63829">
    <property type="entry name" value="Calcium-dependent phosphotriesterase"/>
    <property type="match status" value="1"/>
</dbReference>
<dbReference type="InterPro" id="IPR001258">
    <property type="entry name" value="NHL_repeat"/>
</dbReference>
<evidence type="ECO:0000259" key="9">
    <source>
        <dbReference type="PROSITE" id="PS50119"/>
    </source>
</evidence>
<keyword evidence="11" id="KW-1185">Reference proteome</keyword>
<proteinExistence type="predicted"/>
<dbReference type="GO" id="GO:0008270">
    <property type="term" value="F:zinc ion binding"/>
    <property type="evidence" value="ECO:0007669"/>
    <property type="project" value="UniProtKB-KW"/>
</dbReference>
<evidence type="ECO:0000256" key="5">
    <source>
        <dbReference type="ARBA" id="ARBA00022833"/>
    </source>
</evidence>
<dbReference type="PROSITE" id="PS00518">
    <property type="entry name" value="ZF_RING_1"/>
    <property type="match status" value="1"/>
</dbReference>
<dbReference type="InterPro" id="IPR047153">
    <property type="entry name" value="TRIM45/56/19-like"/>
</dbReference>
<sequence>METLMYDQQDVEKWCAITTDISAMRKGTAKMEDQQNEVVPRDFLCCPLCHEEFHEPKYIPCLHSFCKACIDDHIVATSNEDRSFACPVCATEILPVEEESIELPDNVFARRLSCPTTVHGKRDKSCGQCQASGDVSPVSTHCINCDEFLCGRCALNHLDQEETASHKTQKIENYDDGEISTDTSSQLPALPRCCQFYDALDIGTIYCVDCELLLCPECHTNAHREHRCAELGAISQNFEDKIKKPLKELQKDKNTLRKTMTVLEGARKYSAKNRQELKTAVKKRTEMLCNLIHEYETILVLEIDKRYSQNLAMIQEKDDIIHKHIESIKAVTDLTEKLLAFGSDEEKVSMRRKIGRRVRELCEEDLPSKQVQLTKCVLSEPTVTADTICEMFGELTKQTSQANKRKIQTQSHSIDIGVMNRRTARTSISSVEEVPEELADLEEYDEAEDTDMLSASNTSDALRPASSLFSASGNSNEDMKLKDDLSRSNSTEEMRFSKDNYSPRPSEVLDALSNNDSYQSAEIHDQVQCHNLEEAKKEMRFPETVISDCIKGVGVNHQGDIIVGTVSPRGSSKVFILEKHGIVRGQIPIEKNWGIHSIAADGKISLVVPRGENKYKVKVMSGENNIQVLADTHIESYGLNYVTATKDGKLLVTASRYAITNAIHGRSSKHGGNITVYTPAGEIDRVITNDTFSSVQAYLFDRPHCISVDPKGNFFVADPGRHSVIGFKANGEFMFEYGNTDAEEELYQGPDAICTDRRGNVIVFDKKDGRIDILNYDGHLQRCYFPSEHIRFISTTPDDYLLLVNSEGDMKFYEYN</sequence>
<keyword evidence="3" id="KW-0677">Repeat</keyword>
<keyword evidence="1" id="KW-0597">Phosphoprotein</keyword>
<keyword evidence="2" id="KW-0479">Metal-binding</keyword>
<reference evidence="10 11" key="1">
    <citation type="submission" date="2024-04" db="EMBL/GenBank/DDBJ databases">
        <authorList>
            <consortium name="Genoscope - CEA"/>
            <person name="William W."/>
        </authorList>
    </citation>
    <scope>NUCLEOTIDE SEQUENCE [LARGE SCALE GENOMIC DNA]</scope>
</reference>
<dbReference type="InterPro" id="IPR000315">
    <property type="entry name" value="Znf_B-box"/>
</dbReference>
<keyword evidence="5" id="KW-0862">Zinc</keyword>
<feature type="compositionally biased region" description="Basic and acidic residues" evidence="7">
    <location>
        <begin position="477"/>
        <end position="498"/>
    </location>
</feature>
<dbReference type="PROSITE" id="PS50089">
    <property type="entry name" value="ZF_RING_2"/>
    <property type="match status" value="1"/>
</dbReference>
<dbReference type="InterPro" id="IPR027370">
    <property type="entry name" value="Znf-RING_euk"/>
</dbReference>
<dbReference type="SUPFAM" id="SSF57850">
    <property type="entry name" value="RING/U-box"/>
    <property type="match status" value="1"/>
</dbReference>
<feature type="compositionally biased region" description="Polar residues" evidence="7">
    <location>
        <begin position="467"/>
        <end position="476"/>
    </location>
</feature>
<dbReference type="Gene3D" id="3.30.160.60">
    <property type="entry name" value="Classic Zinc Finger"/>
    <property type="match status" value="1"/>
</dbReference>
<dbReference type="InterPro" id="IPR017907">
    <property type="entry name" value="Znf_RING_CS"/>
</dbReference>
<evidence type="ECO:0000313" key="11">
    <source>
        <dbReference type="Proteomes" id="UP001497497"/>
    </source>
</evidence>
<dbReference type="Proteomes" id="UP001497497">
    <property type="component" value="Unassembled WGS sequence"/>
</dbReference>
<dbReference type="EMBL" id="CAXITT010000309">
    <property type="protein sequence ID" value="CAL1538696.1"/>
    <property type="molecule type" value="Genomic_DNA"/>
</dbReference>
<dbReference type="Pfam" id="PF13445">
    <property type="entry name" value="zf-RING_UBOX"/>
    <property type="match status" value="1"/>
</dbReference>
<protein>
    <submittedName>
        <fullName evidence="10">Uncharacterized protein</fullName>
    </submittedName>
</protein>
<accession>A0AAV2HY43</accession>
<dbReference type="PROSITE" id="PS50119">
    <property type="entry name" value="ZF_BBOX"/>
    <property type="match status" value="1"/>
</dbReference>
<dbReference type="InterPro" id="IPR011042">
    <property type="entry name" value="6-blade_b-propeller_TolB-like"/>
</dbReference>
<evidence type="ECO:0000256" key="4">
    <source>
        <dbReference type="ARBA" id="ARBA00022771"/>
    </source>
</evidence>
<dbReference type="SUPFAM" id="SSF57845">
    <property type="entry name" value="B-box zinc-binding domain"/>
    <property type="match status" value="1"/>
</dbReference>
<dbReference type="InterPro" id="IPR001841">
    <property type="entry name" value="Znf_RING"/>
</dbReference>
<dbReference type="Gene3D" id="3.30.40.10">
    <property type="entry name" value="Zinc/RING finger domain, C3HC4 (zinc finger)"/>
    <property type="match status" value="1"/>
</dbReference>
<dbReference type="CDD" id="cd00021">
    <property type="entry name" value="Bbox_SF"/>
    <property type="match status" value="1"/>
</dbReference>
<dbReference type="Pfam" id="PF01436">
    <property type="entry name" value="NHL"/>
    <property type="match status" value="1"/>
</dbReference>
<evidence type="ECO:0000256" key="3">
    <source>
        <dbReference type="ARBA" id="ARBA00022737"/>
    </source>
</evidence>
<keyword evidence="4 6" id="KW-0863">Zinc-finger</keyword>
<feature type="region of interest" description="Disordered" evidence="7">
    <location>
        <begin position="445"/>
        <end position="505"/>
    </location>
</feature>
<evidence type="ECO:0000256" key="6">
    <source>
        <dbReference type="PROSITE-ProRule" id="PRU00024"/>
    </source>
</evidence>
<dbReference type="PANTHER" id="PTHR25462:SF296">
    <property type="entry name" value="MEIOTIC P26, ISOFORM F"/>
    <property type="match status" value="1"/>
</dbReference>
<evidence type="ECO:0000256" key="1">
    <source>
        <dbReference type="ARBA" id="ARBA00022553"/>
    </source>
</evidence>
<organism evidence="10 11">
    <name type="scientific">Lymnaea stagnalis</name>
    <name type="common">Great pond snail</name>
    <name type="synonym">Helix stagnalis</name>
    <dbReference type="NCBI Taxonomy" id="6523"/>
    <lineage>
        <taxon>Eukaryota</taxon>
        <taxon>Metazoa</taxon>
        <taxon>Spiralia</taxon>
        <taxon>Lophotrochozoa</taxon>
        <taxon>Mollusca</taxon>
        <taxon>Gastropoda</taxon>
        <taxon>Heterobranchia</taxon>
        <taxon>Euthyneura</taxon>
        <taxon>Panpulmonata</taxon>
        <taxon>Hygrophila</taxon>
        <taxon>Lymnaeoidea</taxon>
        <taxon>Lymnaeidae</taxon>
        <taxon>Lymnaea</taxon>
    </lineage>
</organism>
<evidence type="ECO:0000259" key="8">
    <source>
        <dbReference type="PROSITE" id="PS50089"/>
    </source>
</evidence>
<dbReference type="PANTHER" id="PTHR25462">
    <property type="entry name" value="BONUS, ISOFORM C-RELATED"/>
    <property type="match status" value="1"/>
</dbReference>
<dbReference type="InterPro" id="IPR013083">
    <property type="entry name" value="Znf_RING/FYVE/PHD"/>
</dbReference>
<evidence type="ECO:0000256" key="2">
    <source>
        <dbReference type="ARBA" id="ARBA00022723"/>
    </source>
</evidence>